<dbReference type="InterPro" id="IPR012838">
    <property type="entry name" value="PFL1_activating"/>
</dbReference>
<evidence type="ECO:0000256" key="8">
    <source>
        <dbReference type="ARBA" id="ARBA00023004"/>
    </source>
</evidence>
<comment type="catalytic activity">
    <reaction evidence="10">
        <text>glycyl-[formate C-acetyltransferase] + reduced [flavodoxin] + S-adenosyl-L-methionine = glycin-2-yl radical-[formate C-acetyltransferase] + semiquinone [flavodoxin] + 5'-deoxyadenosine + L-methionine + H(+)</text>
        <dbReference type="Rhea" id="RHEA:19225"/>
        <dbReference type="Rhea" id="RHEA-COMP:10622"/>
        <dbReference type="Rhea" id="RHEA-COMP:12190"/>
        <dbReference type="Rhea" id="RHEA-COMP:12191"/>
        <dbReference type="Rhea" id="RHEA-COMP:14480"/>
        <dbReference type="ChEBI" id="CHEBI:15378"/>
        <dbReference type="ChEBI" id="CHEBI:17319"/>
        <dbReference type="ChEBI" id="CHEBI:29947"/>
        <dbReference type="ChEBI" id="CHEBI:32722"/>
        <dbReference type="ChEBI" id="CHEBI:57618"/>
        <dbReference type="ChEBI" id="CHEBI:57844"/>
        <dbReference type="ChEBI" id="CHEBI:59789"/>
        <dbReference type="ChEBI" id="CHEBI:140311"/>
        <dbReference type="EC" id="1.97.1.4"/>
    </reaction>
</comment>
<comment type="cofactor">
    <cofactor evidence="10">
        <name>[4Fe-4S] cluster</name>
        <dbReference type="ChEBI" id="CHEBI:49883"/>
    </cofactor>
    <text evidence="10">Binds 1 [4Fe-4S] cluster. The cluster is coordinated with 3 cysteines and an exchangeable S-adenosyl-L-methionine.</text>
</comment>
<keyword evidence="12" id="KW-0456">Lyase</keyword>
<comment type="similarity">
    <text evidence="2 10">Belongs to the organic radical-activating enzymes family.</text>
</comment>
<keyword evidence="8 10" id="KW-0408">Iron</keyword>
<keyword evidence="4 10" id="KW-0004">4Fe-4S</keyword>
<dbReference type="OrthoDB" id="9782387at2"/>
<evidence type="ECO:0000256" key="2">
    <source>
        <dbReference type="ARBA" id="ARBA00009777"/>
    </source>
</evidence>
<dbReference type="KEGG" id="pyg:AWM70_10420"/>
<evidence type="ECO:0000256" key="10">
    <source>
        <dbReference type="RuleBase" id="RU362053"/>
    </source>
</evidence>
<keyword evidence="10" id="KW-0963">Cytoplasm</keyword>
<keyword evidence="5 10" id="KW-0949">S-adenosyl-L-methionine</keyword>
<dbReference type="GO" id="GO:0005737">
    <property type="term" value="C:cytoplasm"/>
    <property type="evidence" value="ECO:0007669"/>
    <property type="project" value="UniProtKB-SubCell"/>
</dbReference>
<reference evidence="12 13" key="1">
    <citation type="submission" date="2016-01" db="EMBL/GenBank/DDBJ databases">
        <title>Complete Genome Sequence of Paenibacillus yonginensis DCY84, a novel Plant Growth-Promoting Bacteria with Elicitation of Induced Systemic Resistance.</title>
        <authorList>
            <person name="Kim Y.J."/>
            <person name="Yang D.C."/>
            <person name="Sukweenadhi J."/>
        </authorList>
    </citation>
    <scope>NUCLEOTIDE SEQUENCE [LARGE SCALE GENOMIC DNA]</scope>
    <source>
        <strain evidence="12 13">DCY84</strain>
    </source>
</reference>
<keyword evidence="13" id="KW-1185">Reference proteome</keyword>
<dbReference type="RefSeq" id="WP_068696142.1">
    <property type="nucleotide sequence ID" value="NZ_CP014167.1"/>
</dbReference>
<feature type="domain" description="Radical SAM core" evidence="11">
    <location>
        <begin position="15"/>
        <end position="245"/>
    </location>
</feature>
<keyword evidence="9 10" id="KW-0411">Iron-sulfur</keyword>
<dbReference type="Pfam" id="PF04055">
    <property type="entry name" value="Radical_SAM"/>
    <property type="match status" value="1"/>
</dbReference>
<dbReference type="NCBIfam" id="TIGR02493">
    <property type="entry name" value="PFLA"/>
    <property type="match status" value="1"/>
</dbReference>
<evidence type="ECO:0000256" key="4">
    <source>
        <dbReference type="ARBA" id="ARBA00022485"/>
    </source>
</evidence>
<dbReference type="CDD" id="cd01335">
    <property type="entry name" value="Radical_SAM"/>
    <property type="match status" value="1"/>
</dbReference>
<evidence type="ECO:0000259" key="11">
    <source>
        <dbReference type="PROSITE" id="PS51918"/>
    </source>
</evidence>
<keyword evidence="6 10" id="KW-0479">Metal-binding</keyword>
<protein>
    <recommendedName>
        <fullName evidence="3 10">Pyruvate formate-lyase-activating enzyme</fullName>
        <ecNumber evidence="10">1.97.1.4</ecNumber>
    </recommendedName>
</protein>
<accession>A0A1B1N0L5</accession>
<dbReference type="EC" id="1.97.1.4" evidence="10"/>
<dbReference type="Proteomes" id="UP000092573">
    <property type="component" value="Chromosome"/>
</dbReference>
<keyword evidence="12" id="KW-0670">Pyruvate</keyword>
<evidence type="ECO:0000256" key="7">
    <source>
        <dbReference type="ARBA" id="ARBA00023002"/>
    </source>
</evidence>
<dbReference type="EMBL" id="CP014167">
    <property type="protein sequence ID" value="ANS74962.1"/>
    <property type="molecule type" value="Genomic_DNA"/>
</dbReference>
<dbReference type="AlphaFoldDB" id="A0A1B1N0L5"/>
<dbReference type="PANTHER" id="PTHR30352">
    <property type="entry name" value="PYRUVATE FORMATE-LYASE-ACTIVATING ENZYME"/>
    <property type="match status" value="1"/>
</dbReference>
<dbReference type="PROSITE" id="PS01087">
    <property type="entry name" value="RADICAL_ACTIVATING"/>
    <property type="match status" value="1"/>
</dbReference>
<dbReference type="STRING" id="1462996.AWM70_10420"/>
<name>A0A1B1N0L5_9BACL</name>
<evidence type="ECO:0000313" key="13">
    <source>
        <dbReference type="Proteomes" id="UP000092573"/>
    </source>
</evidence>
<dbReference type="InterPro" id="IPR001989">
    <property type="entry name" value="Radical_activat_CS"/>
</dbReference>
<dbReference type="SFLD" id="SFLDG01066">
    <property type="entry name" value="organic_radical-activating_enz"/>
    <property type="match status" value="1"/>
</dbReference>
<evidence type="ECO:0000256" key="6">
    <source>
        <dbReference type="ARBA" id="ARBA00022723"/>
    </source>
</evidence>
<dbReference type="PROSITE" id="PS51918">
    <property type="entry name" value="RADICAL_SAM"/>
    <property type="match status" value="1"/>
</dbReference>
<dbReference type="PANTHER" id="PTHR30352:SF5">
    <property type="entry name" value="PYRUVATE FORMATE-LYASE 1-ACTIVATING ENZYME"/>
    <property type="match status" value="1"/>
</dbReference>
<dbReference type="InterPro" id="IPR058240">
    <property type="entry name" value="rSAM_sf"/>
</dbReference>
<proteinExistence type="inferred from homology"/>
<evidence type="ECO:0000256" key="1">
    <source>
        <dbReference type="ARBA" id="ARBA00003141"/>
    </source>
</evidence>
<evidence type="ECO:0000256" key="5">
    <source>
        <dbReference type="ARBA" id="ARBA00022691"/>
    </source>
</evidence>
<keyword evidence="7 10" id="KW-0560">Oxidoreductase</keyword>
<dbReference type="Gene3D" id="3.20.20.70">
    <property type="entry name" value="Aldolase class I"/>
    <property type="match status" value="1"/>
</dbReference>
<dbReference type="SUPFAM" id="SSF102114">
    <property type="entry name" value="Radical SAM enzymes"/>
    <property type="match status" value="1"/>
</dbReference>
<dbReference type="InterPro" id="IPR034457">
    <property type="entry name" value="Organic_radical-activating"/>
</dbReference>
<comment type="subcellular location">
    <subcellularLocation>
        <location evidence="10">Cytoplasm</location>
    </subcellularLocation>
</comment>
<dbReference type="GO" id="GO:0043365">
    <property type="term" value="F:[formate-C-acetyltransferase]-activating enzyme activity"/>
    <property type="evidence" value="ECO:0007669"/>
    <property type="project" value="UniProtKB-UniRule"/>
</dbReference>
<evidence type="ECO:0000313" key="12">
    <source>
        <dbReference type="EMBL" id="ANS74962.1"/>
    </source>
</evidence>
<dbReference type="GO" id="GO:0046872">
    <property type="term" value="F:metal ion binding"/>
    <property type="evidence" value="ECO:0007669"/>
    <property type="project" value="UniProtKB-UniRule"/>
</dbReference>
<comment type="function">
    <text evidence="1 10">Activation of pyruvate formate-lyase under anaerobic conditions by generation of an organic free radical, using S-adenosylmethionine and reduced flavodoxin as cosubstrates to produce 5'-deoxy-adenosine.</text>
</comment>
<dbReference type="InterPro" id="IPR012839">
    <property type="entry name" value="Organic_radical_activase"/>
</dbReference>
<dbReference type="PIRSF" id="PIRSF000371">
    <property type="entry name" value="PFL_act_enz"/>
    <property type="match status" value="1"/>
</dbReference>
<dbReference type="SFLD" id="SFLDS00029">
    <property type="entry name" value="Radical_SAM"/>
    <property type="match status" value="1"/>
</dbReference>
<evidence type="ECO:0000256" key="3">
    <source>
        <dbReference type="ARBA" id="ARBA00021356"/>
    </source>
</evidence>
<evidence type="ECO:0000256" key="9">
    <source>
        <dbReference type="ARBA" id="ARBA00023014"/>
    </source>
</evidence>
<gene>
    <name evidence="12" type="ORF">AWM70_10420</name>
</gene>
<sequence>MIKGHIHSLETFGTVDGPGIRFVLFMQGCLLKCQYCHNPDTWNLEGGKDMTLEEVLAEIEPYISYYRTSGGGLTVSGGEATLQAHFVADLFRAVKERWNLHTTLDTNGYNEGDKIKGLLDVTDLVLLDLKHIDNEKHIKLTGKPNDKMLAMAKWLSDHNRPMWIRHVLVPGINTDEEDLLELGRFIGGLNAVEKFEILPYHQMGIYKWEALKWAYPLEGVPSPTPEEVTRAYQLVEQGMKEIAADKAVMGLTS</sequence>
<dbReference type="InterPro" id="IPR013785">
    <property type="entry name" value="Aldolase_TIM"/>
</dbReference>
<organism evidence="12 13">
    <name type="scientific">Paenibacillus yonginensis</name>
    <dbReference type="NCBI Taxonomy" id="1462996"/>
    <lineage>
        <taxon>Bacteria</taxon>
        <taxon>Bacillati</taxon>
        <taxon>Bacillota</taxon>
        <taxon>Bacilli</taxon>
        <taxon>Bacillales</taxon>
        <taxon>Paenibacillaceae</taxon>
        <taxon>Paenibacillus</taxon>
    </lineage>
</organism>
<dbReference type="GO" id="GO:0051539">
    <property type="term" value="F:4 iron, 4 sulfur cluster binding"/>
    <property type="evidence" value="ECO:0007669"/>
    <property type="project" value="UniProtKB-UniRule"/>
</dbReference>
<dbReference type="GO" id="GO:0016829">
    <property type="term" value="F:lyase activity"/>
    <property type="evidence" value="ECO:0007669"/>
    <property type="project" value="UniProtKB-KW"/>
</dbReference>
<dbReference type="InterPro" id="IPR007197">
    <property type="entry name" value="rSAM"/>
</dbReference>